<keyword evidence="3" id="KW-1185">Reference proteome</keyword>
<accession>A0A5C6C9H1</accession>
<proteinExistence type="predicted"/>
<dbReference type="OrthoDB" id="275617at2"/>
<evidence type="ECO:0000313" key="2">
    <source>
        <dbReference type="EMBL" id="TWU20808.1"/>
    </source>
</evidence>
<dbReference type="SUPFAM" id="SSF50494">
    <property type="entry name" value="Trypsin-like serine proteases"/>
    <property type="match status" value="1"/>
</dbReference>
<sequence>MINLLSEYWRHGARYRITIAGTILCALVAIPLQARADFSSANFGRIWQEEIGSKIPQSQQSISNQTPLGTLPYPSTIPTNSAQPHPAVVRVVVPEGEATSFGSGTLVDVREKFGLVITNWHVVRDAKGPIEVIFPNGLTSKARALKVDPDWDLAALVIWHPQVKPVKIAASAPQPGDLLTICGYGPGIYRSATGRCTQYYSPQANMPQQMVELDVEARQGDSGGPIFNDRGELAGVLFGAGQGTTLGSFGGRVESFLATLAPNIGGQSDEALVQARTQNTNPDSKVATTQTTESTLASSEDDWQSSSAQLAELRSEQQQDSQQLTPPEFTELDEETHACPDVTDPDFPANDPYVATEQPLFEQVKTALAAIGIVALAVMVLKAAG</sequence>
<evidence type="ECO:0000256" key="1">
    <source>
        <dbReference type="SAM" id="MobiDB-lite"/>
    </source>
</evidence>
<organism evidence="2 3">
    <name type="scientific">Bythopirellula polymerisocia</name>
    <dbReference type="NCBI Taxonomy" id="2528003"/>
    <lineage>
        <taxon>Bacteria</taxon>
        <taxon>Pseudomonadati</taxon>
        <taxon>Planctomycetota</taxon>
        <taxon>Planctomycetia</taxon>
        <taxon>Pirellulales</taxon>
        <taxon>Lacipirellulaceae</taxon>
        <taxon>Bythopirellula</taxon>
    </lineage>
</organism>
<evidence type="ECO:0000313" key="3">
    <source>
        <dbReference type="Proteomes" id="UP000318437"/>
    </source>
</evidence>
<dbReference type="EC" id="3.4.21.107" evidence="2"/>
<keyword evidence="2" id="KW-0645">Protease</keyword>
<reference evidence="2 3" key="1">
    <citation type="submission" date="2019-02" db="EMBL/GenBank/DDBJ databases">
        <title>Deep-cultivation of Planctomycetes and their phenomic and genomic characterization uncovers novel biology.</title>
        <authorList>
            <person name="Wiegand S."/>
            <person name="Jogler M."/>
            <person name="Boedeker C."/>
            <person name="Pinto D."/>
            <person name="Vollmers J."/>
            <person name="Rivas-Marin E."/>
            <person name="Kohn T."/>
            <person name="Peeters S.H."/>
            <person name="Heuer A."/>
            <person name="Rast P."/>
            <person name="Oberbeckmann S."/>
            <person name="Bunk B."/>
            <person name="Jeske O."/>
            <person name="Meyerdierks A."/>
            <person name="Storesund J.E."/>
            <person name="Kallscheuer N."/>
            <person name="Luecker S."/>
            <person name="Lage O.M."/>
            <person name="Pohl T."/>
            <person name="Merkel B.J."/>
            <person name="Hornburger P."/>
            <person name="Mueller R.-W."/>
            <person name="Bruemmer F."/>
            <person name="Labrenz M."/>
            <person name="Spormann A.M."/>
            <person name="Op Den Camp H."/>
            <person name="Overmann J."/>
            <person name="Amann R."/>
            <person name="Jetten M.S.M."/>
            <person name="Mascher T."/>
            <person name="Medema M.H."/>
            <person name="Devos D.P."/>
            <person name="Kaster A.-K."/>
            <person name="Ovreas L."/>
            <person name="Rohde M."/>
            <person name="Galperin M.Y."/>
            <person name="Jogler C."/>
        </authorList>
    </citation>
    <scope>NUCLEOTIDE SEQUENCE [LARGE SCALE GENOMIC DNA]</scope>
    <source>
        <strain evidence="2 3">Pla144</strain>
    </source>
</reference>
<dbReference type="RefSeq" id="WP_146453070.1">
    <property type="nucleotide sequence ID" value="NZ_SJPS01000013.1"/>
</dbReference>
<dbReference type="AlphaFoldDB" id="A0A5C6C9H1"/>
<dbReference type="PANTHER" id="PTHR43019:SF23">
    <property type="entry name" value="PROTEASE DO-LIKE 5, CHLOROPLASTIC"/>
    <property type="match status" value="1"/>
</dbReference>
<name>A0A5C6C9H1_9BACT</name>
<dbReference type="PANTHER" id="PTHR43019">
    <property type="entry name" value="SERINE ENDOPROTEASE DEGS"/>
    <property type="match status" value="1"/>
</dbReference>
<protein>
    <submittedName>
        <fullName evidence="2">Periplasmic serine endoprotease DegP</fullName>
        <ecNumber evidence="2">3.4.21.107</ecNumber>
    </submittedName>
</protein>
<dbReference type="InterPro" id="IPR009003">
    <property type="entry name" value="Peptidase_S1_PA"/>
</dbReference>
<dbReference type="Pfam" id="PF13365">
    <property type="entry name" value="Trypsin_2"/>
    <property type="match status" value="1"/>
</dbReference>
<feature type="compositionally biased region" description="Polar residues" evidence="1">
    <location>
        <begin position="278"/>
        <end position="309"/>
    </location>
</feature>
<feature type="region of interest" description="Disordered" evidence="1">
    <location>
        <begin position="278"/>
        <end position="325"/>
    </location>
</feature>
<dbReference type="GO" id="GO:0004252">
    <property type="term" value="F:serine-type endopeptidase activity"/>
    <property type="evidence" value="ECO:0007669"/>
    <property type="project" value="InterPro"/>
</dbReference>
<keyword evidence="2" id="KW-0378">Hydrolase</keyword>
<dbReference type="Proteomes" id="UP000318437">
    <property type="component" value="Unassembled WGS sequence"/>
</dbReference>
<dbReference type="Gene3D" id="2.40.10.10">
    <property type="entry name" value="Trypsin-like serine proteases"/>
    <property type="match status" value="2"/>
</dbReference>
<gene>
    <name evidence="2" type="primary">degP_2</name>
    <name evidence="2" type="ORF">Pla144_48610</name>
</gene>
<dbReference type="GO" id="GO:0006508">
    <property type="term" value="P:proteolysis"/>
    <property type="evidence" value="ECO:0007669"/>
    <property type="project" value="UniProtKB-KW"/>
</dbReference>
<dbReference type="InterPro" id="IPR001940">
    <property type="entry name" value="Peptidase_S1C"/>
</dbReference>
<dbReference type="InterPro" id="IPR043504">
    <property type="entry name" value="Peptidase_S1_PA_chymotrypsin"/>
</dbReference>
<dbReference type="PRINTS" id="PR00834">
    <property type="entry name" value="PROTEASES2C"/>
</dbReference>
<dbReference type="EMBL" id="SJPS01000013">
    <property type="protein sequence ID" value="TWU20808.1"/>
    <property type="molecule type" value="Genomic_DNA"/>
</dbReference>
<feature type="compositionally biased region" description="Polar residues" evidence="1">
    <location>
        <begin position="316"/>
        <end position="325"/>
    </location>
</feature>
<comment type="caution">
    <text evidence="2">The sequence shown here is derived from an EMBL/GenBank/DDBJ whole genome shotgun (WGS) entry which is preliminary data.</text>
</comment>